<sequence length="398" mass="42327">MRSVTTAPLLALFVAAALPLSFTPALAQQQGGERPPAAVTVETMQPQALTLTSTLPGRVRASAVAEVRPQVNGIITERHFKEGTMVEEGDLLYTIDATTYEAAVAQAEAQLSASQAQQRAALRDFDRVSSLSTRGVTSQQAVDEATSARDTADAQVVMSEAALRSAQINLDHTEIRARLSGRIGLSDISRGALVTASQPTPLTTIRKLDRVYVDVTQSAAELLAWRRGTALDEETTGEVKLTLADGAPFSQPGHLTAAEPHVDEQTGVIVLRIEFPNPDMLLLPGMYVQVEMPTAQLEDVYLVPQEAVTRDRRGNPTTWVVNADNVVEVRPLTILQDRGSDWVVSEGLNPGDRVVVEGLQKAGPGATVAPSERTAETSTDTSAEAATATDGDAATATE</sequence>
<evidence type="ECO:0000259" key="8">
    <source>
        <dbReference type="Pfam" id="PF25967"/>
    </source>
</evidence>
<evidence type="ECO:0000256" key="4">
    <source>
        <dbReference type="SAM" id="SignalP"/>
    </source>
</evidence>
<dbReference type="SUPFAM" id="SSF111369">
    <property type="entry name" value="HlyD-like secretion proteins"/>
    <property type="match status" value="1"/>
</dbReference>
<dbReference type="PANTHER" id="PTHR30158">
    <property type="entry name" value="ACRA/E-RELATED COMPONENT OF DRUG EFFLUX TRANSPORTER"/>
    <property type="match status" value="1"/>
</dbReference>
<dbReference type="Pfam" id="PF25917">
    <property type="entry name" value="BSH_RND"/>
    <property type="match status" value="1"/>
</dbReference>
<feature type="domain" description="Multidrug resistance protein MdtA-like alpha-helical hairpin" evidence="5">
    <location>
        <begin position="104"/>
        <end position="173"/>
    </location>
</feature>
<feature type="domain" description="Multidrug resistance protein MdtA-like C-terminal permuted SH3" evidence="8">
    <location>
        <begin position="300"/>
        <end position="361"/>
    </location>
</feature>
<dbReference type="InterPro" id="IPR058625">
    <property type="entry name" value="MdtA-like_BSH"/>
</dbReference>
<evidence type="ECO:0000259" key="5">
    <source>
        <dbReference type="Pfam" id="PF25876"/>
    </source>
</evidence>
<dbReference type="FunFam" id="2.40.420.20:FF:000001">
    <property type="entry name" value="Efflux RND transporter periplasmic adaptor subunit"/>
    <property type="match status" value="1"/>
</dbReference>
<dbReference type="GO" id="GO:0005886">
    <property type="term" value="C:plasma membrane"/>
    <property type="evidence" value="ECO:0007669"/>
    <property type="project" value="UniProtKB-SubCell"/>
</dbReference>
<dbReference type="RefSeq" id="WP_005859911.1">
    <property type="nucleotide sequence ID" value="NZ_AAYA01000008.1"/>
</dbReference>
<name>A3K4Y8_SAGS3</name>
<dbReference type="InterPro" id="IPR006143">
    <property type="entry name" value="RND_pump_MFP"/>
</dbReference>
<evidence type="ECO:0000256" key="1">
    <source>
        <dbReference type="ARBA" id="ARBA00004196"/>
    </source>
</evidence>
<dbReference type="Pfam" id="PF25876">
    <property type="entry name" value="HH_MFP_RND"/>
    <property type="match status" value="1"/>
</dbReference>
<dbReference type="NCBIfam" id="TIGR01730">
    <property type="entry name" value="RND_mfp"/>
    <property type="match status" value="1"/>
</dbReference>
<feature type="signal peptide" evidence="4">
    <location>
        <begin position="1"/>
        <end position="27"/>
    </location>
</feature>
<dbReference type="Proteomes" id="UP000005713">
    <property type="component" value="Unassembled WGS sequence"/>
</dbReference>
<evidence type="ECO:0000313" key="9">
    <source>
        <dbReference type="EMBL" id="EBA07589.1"/>
    </source>
</evidence>
<dbReference type="OrthoDB" id="9816569at2"/>
<dbReference type="Gene3D" id="2.40.30.170">
    <property type="match status" value="1"/>
</dbReference>
<dbReference type="Pfam" id="PF25944">
    <property type="entry name" value="Beta-barrel_RND"/>
    <property type="match status" value="1"/>
</dbReference>
<accession>A3K4Y8</accession>
<dbReference type="eggNOG" id="COG0845">
    <property type="taxonomic scope" value="Bacteria"/>
</dbReference>
<protein>
    <submittedName>
        <fullName evidence="9">Cation/multidrug efflux pump, membrane-fusion protein</fullName>
    </submittedName>
</protein>
<feature type="region of interest" description="Disordered" evidence="3">
    <location>
        <begin position="361"/>
        <end position="398"/>
    </location>
</feature>
<feature type="domain" description="Multidrug resistance protein MdtA-like beta-barrel" evidence="7">
    <location>
        <begin position="211"/>
        <end position="293"/>
    </location>
</feature>
<evidence type="ECO:0000256" key="3">
    <source>
        <dbReference type="SAM" id="MobiDB-lite"/>
    </source>
</evidence>
<evidence type="ECO:0000256" key="2">
    <source>
        <dbReference type="ARBA" id="ARBA00009477"/>
    </source>
</evidence>
<keyword evidence="10" id="KW-1185">Reference proteome</keyword>
<dbReference type="EMBL" id="AAYA01000008">
    <property type="protein sequence ID" value="EBA07589.1"/>
    <property type="molecule type" value="Genomic_DNA"/>
</dbReference>
<feature type="chain" id="PRO_5002654402" evidence="4">
    <location>
        <begin position="28"/>
        <end position="398"/>
    </location>
</feature>
<keyword evidence="4" id="KW-0732">Signal</keyword>
<dbReference type="Gene3D" id="1.10.287.470">
    <property type="entry name" value="Helix hairpin bin"/>
    <property type="match status" value="1"/>
</dbReference>
<feature type="compositionally biased region" description="Low complexity" evidence="3">
    <location>
        <begin position="376"/>
        <end position="398"/>
    </location>
</feature>
<evidence type="ECO:0000313" key="10">
    <source>
        <dbReference type="Proteomes" id="UP000005713"/>
    </source>
</evidence>
<proteinExistence type="inferred from homology"/>
<dbReference type="Pfam" id="PF25967">
    <property type="entry name" value="RND-MFP_C"/>
    <property type="match status" value="1"/>
</dbReference>
<dbReference type="Gene3D" id="2.40.50.100">
    <property type="match status" value="1"/>
</dbReference>
<organism evidence="9 10">
    <name type="scientific">Sagittula stellata (strain ATCC 700073 / DSM 11524 / E-37)</name>
    <dbReference type="NCBI Taxonomy" id="388399"/>
    <lineage>
        <taxon>Bacteria</taxon>
        <taxon>Pseudomonadati</taxon>
        <taxon>Pseudomonadota</taxon>
        <taxon>Alphaproteobacteria</taxon>
        <taxon>Rhodobacterales</taxon>
        <taxon>Roseobacteraceae</taxon>
        <taxon>Sagittula</taxon>
    </lineage>
</organism>
<dbReference type="GO" id="GO:0046677">
    <property type="term" value="P:response to antibiotic"/>
    <property type="evidence" value="ECO:0007669"/>
    <property type="project" value="TreeGrafter"/>
</dbReference>
<dbReference type="Gene3D" id="2.40.420.20">
    <property type="match status" value="1"/>
</dbReference>
<evidence type="ECO:0000259" key="7">
    <source>
        <dbReference type="Pfam" id="PF25944"/>
    </source>
</evidence>
<comment type="subcellular location">
    <subcellularLocation>
        <location evidence="1">Cell envelope</location>
    </subcellularLocation>
</comment>
<gene>
    <name evidence="9" type="ORF">SSE37_13423</name>
</gene>
<feature type="domain" description="Multidrug resistance protein MdtA-like barrel-sandwich hybrid" evidence="6">
    <location>
        <begin position="64"/>
        <end position="205"/>
    </location>
</feature>
<dbReference type="InterPro" id="IPR058626">
    <property type="entry name" value="MdtA-like_b-barrel"/>
</dbReference>
<evidence type="ECO:0000259" key="6">
    <source>
        <dbReference type="Pfam" id="PF25917"/>
    </source>
</evidence>
<comment type="caution">
    <text evidence="9">The sequence shown here is derived from an EMBL/GenBank/DDBJ whole genome shotgun (WGS) entry which is preliminary data.</text>
</comment>
<dbReference type="PANTHER" id="PTHR30158:SF3">
    <property type="entry name" value="MULTIDRUG EFFLUX PUMP SUBUNIT ACRA-RELATED"/>
    <property type="match status" value="1"/>
</dbReference>
<dbReference type="InterPro" id="IPR058627">
    <property type="entry name" value="MdtA-like_C"/>
</dbReference>
<dbReference type="AlphaFoldDB" id="A3K4Y8"/>
<reference evidence="9 10" key="1">
    <citation type="submission" date="2006-06" db="EMBL/GenBank/DDBJ databases">
        <authorList>
            <person name="Moran M.A."/>
            <person name="Ferriera S."/>
            <person name="Johnson J."/>
            <person name="Kravitz S."/>
            <person name="Beeson K."/>
            <person name="Sutton G."/>
            <person name="Rogers Y.-H."/>
            <person name="Friedman R."/>
            <person name="Frazier M."/>
            <person name="Venter J.C."/>
        </authorList>
    </citation>
    <scope>NUCLEOTIDE SEQUENCE [LARGE SCALE GENOMIC DNA]</scope>
    <source>
        <strain evidence="9 10">E-37</strain>
    </source>
</reference>
<dbReference type="InterPro" id="IPR058624">
    <property type="entry name" value="MdtA-like_HH"/>
</dbReference>
<comment type="similarity">
    <text evidence="2">Belongs to the membrane fusion protein (MFP) (TC 8.A.1) family.</text>
</comment>
<dbReference type="GO" id="GO:0022857">
    <property type="term" value="F:transmembrane transporter activity"/>
    <property type="evidence" value="ECO:0007669"/>
    <property type="project" value="InterPro"/>
</dbReference>